<proteinExistence type="predicted"/>
<dbReference type="InterPro" id="IPR011335">
    <property type="entry name" value="Restrct_endonuc-II-like"/>
</dbReference>
<dbReference type="SUPFAM" id="SSF52980">
    <property type="entry name" value="Restriction endonuclease-like"/>
    <property type="match status" value="1"/>
</dbReference>
<accession>A0A7D8AIA8</accession>
<evidence type="ECO:0008006" key="4">
    <source>
        <dbReference type="Google" id="ProtNLM"/>
    </source>
</evidence>
<dbReference type="Gene3D" id="3.40.960.10">
    <property type="entry name" value="VSR Endonuclease"/>
    <property type="match status" value="1"/>
</dbReference>
<dbReference type="AlphaFoldDB" id="A0A7D8AIA8"/>
<feature type="region of interest" description="Disordered" evidence="1">
    <location>
        <begin position="1"/>
        <end position="45"/>
    </location>
</feature>
<evidence type="ECO:0000256" key="1">
    <source>
        <dbReference type="SAM" id="MobiDB-lite"/>
    </source>
</evidence>
<gene>
    <name evidence="2" type="ORF">FVO59_03230</name>
</gene>
<name>A0A7D8AIA8_9MICO</name>
<feature type="compositionally biased region" description="Basic and acidic residues" evidence="1">
    <location>
        <begin position="29"/>
        <end position="38"/>
    </location>
</feature>
<dbReference type="EMBL" id="CP043732">
    <property type="protein sequence ID" value="QMU96329.1"/>
    <property type="molecule type" value="Genomic_DNA"/>
</dbReference>
<organism evidence="2 3">
    <name type="scientific">Microbacterium esteraromaticum</name>
    <dbReference type="NCBI Taxonomy" id="57043"/>
    <lineage>
        <taxon>Bacteria</taxon>
        <taxon>Bacillati</taxon>
        <taxon>Actinomycetota</taxon>
        <taxon>Actinomycetes</taxon>
        <taxon>Micrococcales</taxon>
        <taxon>Microbacteriaceae</taxon>
        <taxon>Microbacterium</taxon>
    </lineage>
</organism>
<protein>
    <recommendedName>
        <fullName evidence="4">DUF559 domain-containing protein</fullName>
    </recommendedName>
</protein>
<evidence type="ECO:0000313" key="3">
    <source>
        <dbReference type="Proteomes" id="UP000515708"/>
    </source>
</evidence>
<reference evidence="2 3" key="1">
    <citation type="journal article" date="2020" name="Front. Microbiol.">
        <title>Design of Bacterial Strain-Specific qPCR Assays Using NGS Data and Publicly Available Resources and Its Application to Track Biocontrol Strains.</title>
        <authorList>
            <person name="Hernandez I."/>
            <person name="Sant C."/>
            <person name="Martinez R."/>
            <person name="Fernandez C."/>
        </authorList>
    </citation>
    <scope>NUCLEOTIDE SEQUENCE [LARGE SCALE GENOMIC DNA]</scope>
    <source>
        <strain evidence="2 3">B24</strain>
    </source>
</reference>
<sequence>MGNACIRARSPAFPIRSPQGPNGPIRSAQFHDQRDCPPFRDTGPCRTTAAEEHGWMRHRTSLPTRLGSTFAIGDAAAAGVTRWRRDTPDLHRPFRGVRTLEAPTTFARRIECYQPRMKPGHRFVGRTAARIWGLPLPQKWSIDEKVEVAVPHDRTPPGSRGVKGRRLSLHLAQTHRIGRIRVVDPLAAVLTCARELTEDQAVVMLDALLTPADNYPDLLVGRPVYTIAEIEDRIAAWRRFPGRETIRAALRRARPRVESPKETETRLLITRAGLPEPVIQYDITDRDRVIARADLAYPALKIAIEYEGDGHRSSRDQWRRDIQRHRDLEDRGWIVIRLTQLDLDDGAASALSRIRRALLSRSS</sequence>
<evidence type="ECO:0000313" key="2">
    <source>
        <dbReference type="EMBL" id="QMU96329.1"/>
    </source>
</evidence>
<dbReference type="Proteomes" id="UP000515708">
    <property type="component" value="Chromosome"/>
</dbReference>